<sequence length="281" mass="30396">MPAPQITEPPPGAVRAPGGPWFPGVTADATTDLRLICFPHAGGTPSVYRDWHEHLGAHVQIVPVLLPGRSFRLGEPLRRELEPLAADIATALLAERLTDRYALFGHSMGALLAYEVACGLRARGADEPVHLFVSGSRAPHFYGVGMGAELTDESLLDLVRDLGGLTGAGVDPQAGGAPFARRMPVLRADLAACETYRWTPRRPLDCPITAISAEGDPIAPPDQVDEWREYTYGSTLRRHLPGGHFYLTGPERPALLRELHRELERHAAGGAAPTDPRRTLP</sequence>
<dbReference type="PANTHER" id="PTHR11487:SF0">
    <property type="entry name" value="S-ACYL FATTY ACID SYNTHASE THIOESTERASE, MEDIUM CHAIN"/>
    <property type="match status" value="1"/>
</dbReference>
<protein>
    <submittedName>
        <fullName evidence="4">Surfactin synthase thioesterase subunit</fullName>
    </submittedName>
</protein>
<evidence type="ECO:0000259" key="3">
    <source>
        <dbReference type="SMART" id="SM00824"/>
    </source>
</evidence>
<reference evidence="4 5" key="1">
    <citation type="submission" date="2018-10" db="EMBL/GenBank/DDBJ databases">
        <title>Genomic Encyclopedia of Archaeal and Bacterial Type Strains, Phase II (KMG-II): from individual species to whole genera.</title>
        <authorList>
            <person name="Goeker M."/>
        </authorList>
    </citation>
    <scope>NUCLEOTIDE SEQUENCE [LARGE SCALE GENOMIC DNA]</scope>
    <source>
        <strain evidence="4 5">DSM 43383</strain>
    </source>
</reference>
<dbReference type="RefSeq" id="WP_121433145.1">
    <property type="nucleotide sequence ID" value="NZ_RBWU01000001.1"/>
</dbReference>
<organism evidence="4 5">
    <name type="scientific">Actinomadura pelletieri DSM 43383</name>
    <dbReference type="NCBI Taxonomy" id="1120940"/>
    <lineage>
        <taxon>Bacteria</taxon>
        <taxon>Bacillati</taxon>
        <taxon>Actinomycetota</taxon>
        <taxon>Actinomycetes</taxon>
        <taxon>Streptosporangiales</taxon>
        <taxon>Thermomonosporaceae</taxon>
        <taxon>Actinomadura</taxon>
    </lineage>
</organism>
<keyword evidence="2" id="KW-0378">Hydrolase</keyword>
<dbReference type="PANTHER" id="PTHR11487">
    <property type="entry name" value="THIOESTERASE"/>
    <property type="match status" value="1"/>
</dbReference>
<dbReference type="InterPro" id="IPR001031">
    <property type="entry name" value="Thioesterase"/>
</dbReference>
<dbReference type="InterPro" id="IPR029058">
    <property type="entry name" value="AB_hydrolase_fold"/>
</dbReference>
<dbReference type="Gene3D" id="3.40.50.1820">
    <property type="entry name" value="alpha/beta hydrolase"/>
    <property type="match status" value="1"/>
</dbReference>
<dbReference type="GO" id="GO:0016787">
    <property type="term" value="F:hydrolase activity"/>
    <property type="evidence" value="ECO:0007669"/>
    <property type="project" value="UniProtKB-KW"/>
</dbReference>
<dbReference type="OrthoDB" id="8480037at2"/>
<dbReference type="InterPro" id="IPR020802">
    <property type="entry name" value="TesA-like"/>
</dbReference>
<evidence type="ECO:0000313" key="5">
    <source>
        <dbReference type="Proteomes" id="UP000274601"/>
    </source>
</evidence>
<dbReference type="Pfam" id="PF00975">
    <property type="entry name" value="Thioesterase"/>
    <property type="match status" value="1"/>
</dbReference>
<feature type="domain" description="Thioesterase TesA-like" evidence="3">
    <location>
        <begin position="36"/>
        <end position="263"/>
    </location>
</feature>
<gene>
    <name evidence="4" type="ORF">BZB76_1134</name>
</gene>
<dbReference type="SUPFAM" id="SSF53474">
    <property type="entry name" value="alpha/beta-Hydrolases"/>
    <property type="match status" value="1"/>
</dbReference>
<comment type="caution">
    <text evidence="4">The sequence shown here is derived from an EMBL/GenBank/DDBJ whole genome shotgun (WGS) entry which is preliminary data.</text>
</comment>
<dbReference type="GO" id="GO:0008610">
    <property type="term" value="P:lipid biosynthetic process"/>
    <property type="evidence" value="ECO:0007669"/>
    <property type="project" value="TreeGrafter"/>
</dbReference>
<name>A0A495QZK9_9ACTN</name>
<dbReference type="Proteomes" id="UP000274601">
    <property type="component" value="Unassembled WGS sequence"/>
</dbReference>
<dbReference type="InterPro" id="IPR012223">
    <property type="entry name" value="TEII"/>
</dbReference>
<accession>A0A495QZK9</accession>
<dbReference type="EMBL" id="RBWU01000001">
    <property type="protein sequence ID" value="RKS79659.1"/>
    <property type="molecule type" value="Genomic_DNA"/>
</dbReference>
<dbReference type="SMART" id="SM00824">
    <property type="entry name" value="PKS_TE"/>
    <property type="match status" value="1"/>
</dbReference>
<comment type="similarity">
    <text evidence="1">Belongs to the thioesterase family.</text>
</comment>
<evidence type="ECO:0000313" key="4">
    <source>
        <dbReference type="EMBL" id="RKS79659.1"/>
    </source>
</evidence>
<evidence type="ECO:0000256" key="1">
    <source>
        <dbReference type="ARBA" id="ARBA00007169"/>
    </source>
</evidence>
<dbReference type="AlphaFoldDB" id="A0A495QZK9"/>
<evidence type="ECO:0000256" key="2">
    <source>
        <dbReference type="ARBA" id="ARBA00022801"/>
    </source>
</evidence>
<proteinExistence type="inferred from homology"/>
<keyword evidence="5" id="KW-1185">Reference proteome</keyword>